<organism evidence="2">
    <name type="scientific">Tupanvirus soda lake</name>
    <dbReference type="NCBI Taxonomy" id="2126985"/>
    <lineage>
        <taxon>Viruses</taxon>
        <taxon>Varidnaviria</taxon>
        <taxon>Bamfordvirae</taxon>
        <taxon>Nucleocytoviricota</taxon>
        <taxon>Megaviricetes</taxon>
        <taxon>Imitervirales</taxon>
        <taxon>Mimiviridae</taxon>
        <taxon>Megamimivirinae</taxon>
        <taxon>Tupanvirus</taxon>
        <taxon>Tupanvirus salinum</taxon>
    </lineage>
</organism>
<reference evidence="2" key="2">
    <citation type="journal article" date="2018" name="Nat. Commun.">
        <title>Tailed giant Tupanvirus possesses the most complete translational apparatus of the known virosphere.</title>
        <authorList>
            <person name="Abrahao J."/>
            <person name="Silva L."/>
            <person name="Silva L.S."/>
            <person name="Khalil J.Y.B."/>
            <person name="Rodrigues R."/>
            <person name="Arantes T."/>
            <person name="Assis F."/>
            <person name="Boratto P."/>
            <person name="Andrade M."/>
            <person name="Kroon E.G."/>
            <person name="Ribeiro B."/>
            <person name="Bergier I."/>
            <person name="Seligmann H."/>
            <person name="Ghigo E."/>
            <person name="Colson P."/>
            <person name="Levasseur A."/>
            <person name="Kroemer G."/>
            <person name="Raoult D."/>
            <person name="La Scola B."/>
        </authorList>
    </citation>
    <scope>NUCLEOTIDE SEQUENCE [LARGE SCALE GENOMIC DNA]</scope>
    <source>
        <strain evidence="2">Soda lake</strain>
    </source>
</reference>
<reference evidence="2" key="1">
    <citation type="submission" date="2017-01" db="EMBL/GenBank/DDBJ databases">
        <authorList>
            <person name="Assis F.L."/>
            <person name="Abrahao J.S."/>
            <person name="Silva L."/>
            <person name="Khalil J.B."/>
            <person name="Rodrigues R."/>
            <person name="Silva L.S."/>
            <person name="Arantes T."/>
            <person name="Boratto P."/>
            <person name="Andrade M."/>
            <person name="Kroon E.G."/>
            <person name="Ribeiro B."/>
            <person name="Bergier I."/>
            <person name="Seligmann H."/>
            <person name="Ghigo E."/>
            <person name="Colson P."/>
            <person name="Levasseur A."/>
            <person name="Raoult D."/>
            <person name="Scola B.L."/>
        </authorList>
    </citation>
    <scope>NUCLEOTIDE SEQUENCE</scope>
    <source>
        <strain evidence="2">Soda lake</strain>
    </source>
</reference>
<accession>A0A6N1P4P5</accession>
<sequence length="89" mass="10575">MSHTTEEILSKIIDSIDIKPGDLYYHYRSPNDHYKVLTIALDEATEKPVVVYQALYGKKLIWIRHYDIWCQDVEHNGLIQKRFTKILKN</sequence>
<evidence type="ECO:0000259" key="1">
    <source>
        <dbReference type="Pfam" id="PF07866"/>
    </source>
</evidence>
<dbReference type="KEGG" id="vg:80519389"/>
<dbReference type="Pfam" id="PF07866">
    <property type="entry name" value="DUF1653"/>
    <property type="match status" value="1"/>
</dbReference>
<name>A0A6N1P4P5_9VIRU</name>
<dbReference type="RefSeq" id="YP_010782625.1">
    <property type="nucleotide sequence ID" value="NC_075039.1"/>
</dbReference>
<dbReference type="EMBL" id="KY523104">
    <property type="protein sequence ID" value="QKU35941.1"/>
    <property type="molecule type" value="Genomic_DNA"/>
</dbReference>
<dbReference type="Gene3D" id="2.30.30.320">
    <property type="entry name" value="DUF1653-like domain"/>
    <property type="match status" value="1"/>
</dbReference>
<proteinExistence type="predicted"/>
<feature type="domain" description="DUF1653" evidence="1">
    <location>
        <begin position="23"/>
        <end position="84"/>
    </location>
</feature>
<evidence type="ECO:0000313" key="2">
    <source>
        <dbReference type="EMBL" id="QKU35941.1"/>
    </source>
</evidence>
<dbReference type="GeneID" id="80519389"/>
<dbReference type="InterPro" id="IPR037135">
    <property type="entry name" value="DUF1653-like_dom_sf"/>
</dbReference>
<dbReference type="InterPro" id="IPR023387">
    <property type="entry name" value="DUF1653-like_dom"/>
</dbReference>
<protein>
    <submittedName>
        <fullName evidence="2">TonB box-like protein</fullName>
    </submittedName>
</protein>